<keyword evidence="5" id="KW-1185">Reference proteome</keyword>
<sequence>MIFKILSGLFFTSIFYNISYCRPDPLTVRKLSSGYIRGRKHITENDNEAYVFLGVPYAKPPINDLRFRRPEKPRPWLGVLNTTDYKASCYWNSTQTSNPADMFFMSEDCLHVNVYTNKDCLERSGCPVIHYVHGGRFIFGTPIQFNHSFLVDNFASRSVIFVSVGFRQAQFGVLNLNHNLNLTLDKNAGFHDIIESLRWVQREITVFGGNPNKVTSMGHSGGSINVNLLLLSPAARKLFQQAVAMSGAMGLNVFPLVKDLNEQTSRYIAYSVGCAKDNTTQFWNNATAVNNVLACLRNKPALELSSQQFLAEKAGMPDLHGVALDSGPNASKQPVYLYQFEYAGIGDAYVKGPNLPQLVPEETPAHSQEMIYILGQHLGNFTKKDKNIQKIFSSFFVNFAKYGNPSPVGVDWEEFDPARKNYFVIDFDKQLKMPGMKNGYHERAVRFWDEIIENMTGGVHIIKSETEVPPDGRIKRPNNPVPIPSNSPPPISATEFEYTNGTNWKLLFWIGVGIIALLVIIYIITLCICGNQRQKYYETME</sequence>
<organism evidence="5 6">
    <name type="scientific">Acrobeloides nanus</name>
    <dbReference type="NCBI Taxonomy" id="290746"/>
    <lineage>
        <taxon>Eukaryota</taxon>
        <taxon>Metazoa</taxon>
        <taxon>Ecdysozoa</taxon>
        <taxon>Nematoda</taxon>
        <taxon>Chromadorea</taxon>
        <taxon>Rhabditida</taxon>
        <taxon>Tylenchina</taxon>
        <taxon>Cephalobomorpha</taxon>
        <taxon>Cephaloboidea</taxon>
        <taxon>Cephalobidae</taxon>
        <taxon>Acrobeloides</taxon>
    </lineage>
</organism>
<protein>
    <submittedName>
        <fullName evidence="6">Carboxylesterase type B domain-containing protein</fullName>
    </submittedName>
</protein>
<feature type="domain" description="Carboxylesterase type B" evidence="4">
    <location>
        <begin position="330"/>
        <end position="448"/>
    </location>
</feature>
<keyword evidence="2" id="KW-0472">Membrane</keyword>
<evidence type="ECO:0000313" key="5">
    <source>
        <dbReference type="Proteomes" id="UP000887540"/>
    </source>
</evidence>
<proteinExistence type="predicted"/>
<keyword evidence="2" id="KW-1133">Transmembrane helix</keyword>
<dbReference type="AlphaFoldDB" id="A0A914BVM1"/>
<keyword evidence="2" id="KW-0812">Transmembrane</keyword>
<dbReference type="SUPFAM" id="SSF53474">
    <property type="entry name" value="alpha/beta-Hydrolases"/>
    <property type="match status" value="1"/>
</dbReference>
<feature type="transmembrane region" description="Helical" evidence="2">
    <location>
        <begin position="506"/>
        <end position="530"/>
    </location>
</feature>
<feature type="chain" id="PRO_5036675033" evidence="3">
    <location>
        <begin position="22"/>
        <end position="541"/>
    </location>
</feature>
<dbReference type="InterPro" id="IPR029058">
    <property type="entry name" value="AB_hydrolase_fold"/>
</dbReference>
<feature type="signal peptide" evidence="3">
    <location>
        <begin position="1"/>
        <end position="21"/>
    </location>
</feature>
<feature type="compositionally biased region" description="Pro residues" evidence="1">
    <location>
        <begin position="479"/>
        <end position="488"/>
    </location>
</feature>
<dbReference type="WBParaSite" id="ACRNAN_Path_1098.g4211.t1">
    <property type="protein sequence ID" value="ACRNAN_Path_1098.g4211.t1"/>
    <property type="gene ID" value="ACRNAN_Path_1098.g4211"/>
</dbReference>
<name>A0A914BVM1_9BILA</name>
<dbReference type="PANTHER" id="PTHR45580:SF7">
    <property type="entry name" value="CARBOXYLESTERASE TYPE B DOMAIN-CONTAINING PROTEIN-RELATED"/>
    <property type="match status" value="1"/>
</dbReference>
<dbReference type="Gene3D" id="3.40.50.1820">
    <property type="entry name" value="alpha/beta hydrolase"/>
    <property type="match status" value="2"/>
</dbReference>
<feature type="domain" description="Carboxylesterase type B" evidence="4">
    <location>
        <begin position="28"/>
        <end position="309"/>
    </location>
</feature>
<accession>A0A914BVM1</accession>
<dbReference type="InterPro" id="IPR002018">
    <property type="entry name" value="CarbesteraseB"/>
</dbReference>
<dbReference type="Pfam" id="PF00135">
    <property type="entry name" value="COesterase"/>
    <property type="match status" value="2"/>
</dbReference>
<keyword evidence="3" id="KW-0732">Signal</keyword>
<reference evidence="6" key="1">
    <citation type="submission" date="2022-11" db="UniProtKB">
        <authorList>
            <consortium name="WormBaseParasite"/>
        </authorList>
    </citation>
    <scope>IDENTIFICATION</scope>
</reference>
<dbReference type="PANTHER" id="PTHR45580">
    <property type="entry name" value="PROTEIN CBG05369"/>
    <property type="match status" value="1"/>
</dbReference>
<evidence type="ECO:0000256" key="3">
    <source>
        <dbReference type="SAM" id="SignalP"/>
    </source>
</evidence>
<evidence type="ECO:0000256" key="1">
    <source>
        <dbReference type="SAM" id="MobiDB-lite"/>
    </source>
</evidence>
<evidence type="ECO:0000256" key="2">
    <source>
        <dbReference type="SAM" id="Phobius"/>
    </source>
</evidence>
<evidence type="ECO:0000313" key="6">
    <source>
        <dbReference type="WBParaSite" id="ACRNAN_Path_1098.g4211.t1"/>
    </source>
</evidence>
<evidence type="ECO:0000259" key="4">
    <source>
        <dbReference type="Pfam" id="PF00135"/>
    </source>
</evidence>
<feature type="region of interest" description="Disordered" evidence="1">
    <location>
        <begin position="468"/>
        <end position="488"/>
    </location>
</feature>
<dbReference type="Proteomes" id="UP000887540">
    <property type="component" value="Unplaced"/>
</dbReference>